<evidence type="ECO:0000313" key="6">
    <source>
        <dbReference type="Proteomes" id="UP000296079"/>
    </source>
</evidence>
<evidence type="ECO:0000313" key="4">
    <source>
        <dbReference type="EMBL" id="QCC00266.1"/>
    </source>
</evidence>
<keyword evidence="2" id="KW-0732">Signal</keyword>
<organism evidence="3 5">
    <name type="scientific">Cupriavidus necator (strain ATCC 17699 / DSM 428 / KCTC 22496 / NCIMB 10442 / H16 / Stanier 337)</name>
    <name type="common">Ralstonia eutropha</name>
    <dbReference type="NCBI Taxonomy" id="381666"/>
    <lineage>
        <taxon>Bacteria</taxon>
        <taxon>Pseudomonadati</taxon>
        <taxon>Pseudomonadota</taxon>
        <taxon>Betaproteobacteria</taxon>
        <taxon>Burkholderiales</taxon>
        <taxon>Burkholderiaceae</taxon>
        <taxon>Cupriavidus</taxon>
    </lineage>
</organism>
<dbReference type="STRING" id="381666.H16_A1228"/>
<dbReference type="OrthoDB" id="8967528at2"/>
<evidence type="ECO:0000256" key="1">
    <source>
        <dbReference type="SAM" id="MobiDB-lite"/>
    </source>
</evidence>
<evidence type="ECO:0000256" key="2">
    <source>
        <dbReference type="SAM" id="SignalP"/>
    </source>
</evidence>
<feature type="signal peptide" evidence="2">
    <location>
        <begin position="1"/>
        <end position="20"/>
    </location>
</feature>
<reference evidence="3 5" key="1">
    <citation type="journal article" date="2006" name="Nat. Biotechnol.">
        <title>Genome sequence of the bioplastic-producing 'Knallgas' bacterium Ralstonia eutropha H16.</title>
        <authorList>
            <person name="Pohlmann A."/>
            <person name="Fricke W.F."/>
            <person name="Reinecke F."/>
            <person name="Kusian B."/>
            <person name="Liesegang H."/>
            <person name="Cramm R."/>
            <person name="Eitinger T."/>
            <person name="Ewering C."/>
            <person name="Potter M."/>
            <person name="Schwartz E."/>
            <person name="Strittmatter A."/>
            <person name="Voss I."/>
            <person name="Gottschalk G."/>
            <person name="Steinbuechel A."/>
            <person name="Friedrich B."/>
            <person name="Bowien B."/>
        </authorList>
    </citation>
    <scope>NUCLEOTIDE SEQUENCE [LARGE SCALE GENOMIC DNA]</scope>
    <source>
        <strain evidence="5">ATCC 17699 / DSM 428 / KCTC 22496 / NCIMB 10442 / H16 / Stanier 337</strain>
        <strain evidence="3">H16</strain>
    </source>
</reference>
<dbReference type="KEGG" id="reh:H16_A1228"/>
<dbReference type="HOGENOM" id="CLU_2342065_0_0_4"/>
<gene>
    <name evidence="3" type="ordered locus">H16_A1228</name>
    <name evidence="4" type="ORF">E6A55_06200</name>
</gene>
<dbReference type="PATRIC" id="fig|381666.6.peg.1616"/>
<dbReference type="RefSeq" id="WP_011614942.1">
    <property type="nucleotide sequence ID" value="NC_008313.1"/>
</dbReference>
<accession>Q0KCA3</accession>
<name>Q0KCA3_CUPNH</name>
<feature type="region of interest" description="Disordered" evidence="1">
    <location>
        <begin position="33"/>
        <end position="53"/>
    </location>
</feature>
<evidence type="ECO:0000313" key="5">
    <source>
        <dbReference type="Proteomes" id="UP000008210"/>
    </source>
</evidence>
<protein>
    <submittedName>
        <fullName evidence="3">Hypothetical membrane associated protein</fullName>
    </submittedName>
</protein>
<dbReference type="AlphaFoldDB" id="Q0KCA3"/>
<dbReference type="Proteomes" id="UP000008210">
    <property type="component" value="Chromosome 1"/>
</dbReference>
<feature type="chain" id="PRO_5004174928" evidence="2">
    <location>
        <begin position="21"/>
        <end position="97"/>
    </location>
</feature>
<dbReference type="EMBL" id="CP039287">
    <property type="protein sequence ID" value="QCC00266.1"/>
    <property type="molecule type" value="Genomic_DNA"/>
</dbReference>
<evidence type="ECO:0000313" key="3">
    <source>
        <dbReference type="EMBL" id="CAJ92368.1"/>
    </source>
</evidence>
<proteinExistence type="predicted"/>
<sequence length="97" mass="10088">MKTAMFGAAVVLVMASAAQAAVRSPDVYTDGARAAHGSIPSAGSAQRSQPGRLVDEQFRKVAARKADPYLDGAVREVDPFTDGALARIGETDPSDRA</sequence>
<reference evidence="4 6" key="2">
    <citation type="submission" date="2019-04" db="EMBL/GenBank/DDBJ databases">
        <title>Long-read de novo sequencing of Cupriavidus necator H16.</title>
        <authorList>
            <person name="Little G.T."/>
            <person name="Ehsaan M."/>
            <person name="Arenas-Lopez C."/>
            <person name="Jawed K."/>
            <person name="Winzer K."/>
            <person name="Kovacs K."/>
            <person name="Malys N."/>
            <person name="Minton N.P."/>
        </authorList>
    </citation>
    <scope>NUCLEOTIDE SEQUENCE [LARGE SCALE GENOMIC DNA]</scope>
    <source>
        <strain evidence="4 6">H16</strain>
    </source>
</reference>
<dbReference type="EMBL" id="AM260479">
    <property type="protein sequence ID" value="CAJ92368.1"/>
    <property type="molecule type" value="Genomic_DNA"/>
</dbReference>
<dbReference type="Proteomes" id="UP000296079">
    <property type="component" value="Chromosome 1"/>
</dbReference>
<keyword evidence="5" id="KW-1185">Reference proteome</keyword>